<dbReference type="GO" id="GO:0045259">
    <property type="term" value="C:proton-transporting ATP synthase complex"/>
    <property type="evidence" value="ECO:0007669"/>
    <property type="project" value="UniProtKB-KW"/>
</dbReference>
<evidence type="ECO:0000256" key="1">
    <source>
        <dbReference type="ARBA" id="ARBA00005513"/>
    </source>
</evidence>
<proteinExistence type="inferred from homology"/>
<dbReference type="KEGG" id="aaut:ACETAC_10760"/>
<comment type="similarity">
    <text evidence="1 12 13">Belongs to the ATPase B chain family.</text>
</comment>
<accession>A0A975GAH5</accession>
<evidence type="ECO:0000313" key="14">
    <source>
        <dbReference type="EMBL" id="QSZ27295.1"/>
    </source>
</evidence>
<evidence type="ECO:0000256" key="11">
    <source>
        <dbReference type="ARBA" id="ARBA00037847"/>
    </source>
</evidence>
<gene>
    <name evidence="12 14" type="primary">atpF</name>
    <name evidence="14" type="ORF">ACETAC_10760</name>
</gene>
<dbReference type="Gene3D" id="6.10.250.1580">
    <property type="match status" value="1"/>
</dbReference>
<evidence type="ECO:0000256" key="5">
    <source>
        <dbReference type="ARBA" id="ARBA00022781"/>
    </source>
</evidence>
<dbReference type="PANTHER" id="PTHR33445:SF2">
    <property type="entry name" value="ATP SYNTHASE SUBUNIT B', CHLOROPLASTIC"/>
    <property type="match status" value="1"/>
</dbReference>
<comment type="function">
    <text evidence="12">Component of the F(0) channel, it forms part of the peripheral stalk, linking F(1) to F(0).</text>
</comment>
<keyword evidence="12" id="KW-1003">Cell membrane</keyword>
<evidence type="ECO:0000256" key="3">
    <source>
        <dbReference type="ARBA" id="ARBA00022547"/>
    </source>
</evidence>
<evidence type="ECO:0000256" key="6">
    <source>
        <dbReference type="ARBA" id="ARBA00022989"/>
    </source>
</evidence>
<keyword evidence="7 12" id="KW-0406">Ion transport</keyword>
<dbReference type="Proteomes" id="UP000671913">
    <property type="component" value="Chromosome"/>
</dbReference>
<keyword evidence="4 12" id="KW-0812">Transmembrane</keyword>
<dbReference type="InterPro" id="IPR005864">
    <property type="entry name" value="ATP_synth_F0_bsu_bac"/>
</dbReference>
<evidence type="ECO:0000256" key="13">
    <source>
        <dbReference type="RuleBase" id="RU003848"/>
    </source>
</evidence>
<dbReference type="Pfam" id="PF00430">
    <property type="entry name" value="ATP-synt_B"/>
    <property type="match status" value="1"/>
</dbReference>
<evidence type="ECO:0000256" key="2">
    <source>
        <dbReference type="ARBA" id="ARBA00022448"/>
    </source>
</evidence>
<keyword evidence="6 12" id="KW-1133">Transmembrane helix</keyword>
<evidence type="ECO:0000313" key="15">
    <source>
        <dbReference type="Proteomes" id="UP000671913"/>
    </source>
</evidence>
<evidence type="ECO:0000256" key="9">
    <source>
        <dbReference type="ARBA" id="ARBA00023310"/>
    </source>
</evidence>
<comment type="subunit">
    <text evidence="12">F-type ATPases have 2 components, F(1) - the catalytic core - and F(0) - the membrane proton channel. F(1) has five subunits: alpha(3), beta(3), gamma(1), delta(1), epsilon(1). F(0) has three main subunits: a(1), b(2) and c(10-14). The alpha and beta chains form an alternating ring which encloses part of the gamma chain. F(1) is attached to F(0) by a central stalk formed by the gamma and epsilon chains, while a peripheral stalk is formed by the delta and b chains.</text>
</comment>
<dbReference type="SUPFAM" id="SSF81573">
    <property type="entry name" value="F1F0 ATP synthase subunit B, membrane domain"/>
    <property type="match status" value="1"/>
</dbReference>
<dbReference type="NCBIfam" id="TIGR01144">
    <property type="entry name" value="ATP_synt_b"/>
    <property type="match status" value="1"/>
</dbReference>
<keyword evidence="8 12" id="KW-0472">Membrane</keyword>
<dbReference type="EMBL" id="CP060096">
    <property type="protein sequence ID" value="QSZ27295.1"/>
    <property type="molecule type" value="Genomic_DNA"/>
</dbReference>
<dbReference type="InterPro" id="IPR028987">
    <property type="entry name" value="ATP_synth_B-like_membr_sf"/>
</dbReference>
<dbReference type="InterPro" id="IPR002146">
    <property type="entry name" value="ATP_synth_b/b'su_bac/chlpt"/>
</dbReference>
<dbReference type="GO" id="GO:0012505">
    <property type="term" value="C:endomembrane system"/>
    <property type="evidence" value="ECO:0007669"/>
    <property type="project" value="UniProtKB-SubCell"/>
</dbReference>
<dbReference type="CDD" id="cd06503">
    <property type="entry name" value="ATP-synt_Fo_b"/>
    <property type="match status" value="1"/>
</dbReference>
<evidence type="ECO:0000256" key="12">
    <source>
        <dbReference type="HAMAP-Rule" id="MF_01398"/>
    </source>
</evidence>
<dbReference type="InterPro" id="IPR050059">
    <property type="entry name" value="ATP_synthase_B_chain"/>
</dbReference>
<protein>
    <recommendedName>
        <fullName evidence="12">ATP synthase subunit b</fullName>
    </recommendedName>
    <alternativeName>
        <fullName evidence="12">ATP synthase F(0) sector subunit b</fullName>
    </alternativeName>
    <alternativeName>
        <fullName evidence="12">ATPase subunit I</fullName>
    </alternativeName>
    <alternativeName>
        <fullName evidence="12">F-type ATPase subunit b</fullName>
        <shortName evidence="12">F-ATPase subunit b</shortName>
    </alternativeName>
</protein>
<dbReference type="RefSeq" id="WP_284679985.1">
    <property type="nucleotide sequence ID" value="NZ_CP060096.1"/>
</dbReference>
<keyword evidence="9 12" id="KW-0066">ATP synthesis</keyword>
<keyword evidence="5 12" id="KW-0375">Hydrogen ion transport</keyword>
<evidence type="ECO:0000256" key="7">
    <source>
        <dbReference type="ARBA" id="ARBA00023065"/>
    </source>
</evidence>
<reference evidence="14" key="1">
    <citation type="submission" date="2020-08" db="EMBL/GenBank/DDBJ databases">
        <title>Genomic insights into the carbon and energy metabolism of the first obligate autotrophic acetogenic bacterium Aceticella autotrophica gen. nov., sp. nov.</title>
        <authorList>
            <person name="Toshchakov S.V."/>
            <person name="Elcheninov A.G."/>
            <person name="Kublanov I.V."/>
            <person name="Frolov E.N."/>
            <person name="Lebedinsky A.V."/>
        </authorList>
    </citation>
    <scope>NUCLEOTIDE SEQUENCE</scope>
    <source>
        <strain evidence="14">3443-3Ac</strain>
    </source>
</reference>
<dbReference type="AlphaFoldDB" id="A0A975GAH5"/>
<comment type="subcellular location">
    <subcellularLocation>
        <location evidence="12">Cell membrane</location>
        <topology evidence="12">Single-pass membrane protein</topology>
    </subcellularLocation>
    <subcellularLocation>
        <location evidence="11">Endomembrane system</location>
        <topology evidence="11">Single-pass membrane protein</topology>
    </subcellularLocation>
</comment>
<evidence type="ECO:0000256" key="4">
    <source>
        <dbReference type="ARBA" id="ARBA00022692"/>
    </source>
</evidence>
<keyword evidence="15" id="KW-1185">Reference proteome</keyword>
<name>A0A975GAH5_9THEO</name>
<comment type="function">
    <text evidence="10 12">F(1)F(0) ATP synthase produces ATP from ADP in the presence of a proton or sodium gradient. F-type ATPases consist of two structural domains, F(1) containing the extramembraneous catalytic core and F(0) containing the membrane proton channel, linked together by a central stalk and a peripheral stalk. During catalysis, ATP synthesis in the catalytic domain of F(1) is coupled via a rotary mechanism of the central stalk subunits to proton translocation.</text>
</comment>
<evidence type="ECO:0000256" key="8">
    <source>
        <dbReference type="ARBA" id="ARBA00023136"/>
    </source>
</evidence>
<sequence>MSIINDKTFLFTIINLVILYLILRKYLFKPATDFMEARSEKIKNSLEEADMKLHEAYDLKSKYEDILKNADMEGKEIIAKLEKFANEKADKIIENANIEANTIIEKAKEEAELEKIKAMHDLRVELSHLIVAAASRALESNVNIDDDKIINEVIKEAGASWHR</sequence>
<keyword evidence="3 12" id="KW-0138">CF(0)</keyword>
<feature type="transmembrane region" description="Helical" evidence="12">
    <location>
        <begin position="9"/>
        <end position="28"/>
    </location>
</feature>
<dbReference type="HAMAP" id="MF_01398">
    <property type="entry name" value="ATP_synth_b_bprime"/>
    <property type="match status" value="1"/>
</dbReference>
<dbReference type="GO" id="GO:0046961">
    <property type="term" value="F:proton-transporting ATPase activity, rotational mechanism"/>
    <property type="evidence" value="ECO:0007669"/>
    <property type="project" value="TreeGrafter"/>
</dbReference>
<keyword evidence="2 12" id="KW-0813">Transport</keyword>
<evidence type="ECO:0000256" key="10">
    <source>
        <dbReference type="ARBA" id="ARBA00025198"/>
    </source>
</evidence>
<dbReference type="PANTHER" id="PTHR33445">
    <property type="entry name" value="ATP SYNTHASE SUBUNIT B', CHLOROPLASTIC"/>
    <property type="match status" value="1"/>
</dbReference>
<dbReference type="GO" id="GO:0005886">
    <property type="term" value="C:plasma membrane"/>
    <property type="evidence" value="ECO:0007669"/>
    <property type="project" value="UniProtKB-SubCell"/>
</dbReference>
<organism evidence="14 15">
    <name type="scientific">Aceticella autotrophica</name>
    <dbReference type="NCBI Taxonomy" id="2755338"/>
    <lineage>
        <taxon>Bacteria</taxon>
        <taxon>Bacillati</taxon>
        <taxon>Bacillota</taxon>
        <taxon>Clostridia</taxon>
        <taxon>Thermoanaerobacterales</taxon>
        <taxon>Thermoanaerobacteraceae</taxon>
        <taxon>Aceticella</taxon>
    </lineage>
</organism>
<dbReference type="GO" id="GO:0046933">
    <property type="term" value="F:proton-transporting ATP synthase activity, rotational mechanism"/>
    <property type="evidence" value="ECO:0007669"/>
    <property type="project" value="UniProtKB-UniRule"/>
</dbReference>